<dbReference type="PROSITE" id="PS50127">
    <property type="entry name" value="UBC_2"/>
    <property type="match status" value="1"/>
</dbReference>
<keyword evidence="5" id="KW-0067">ATP-binding</keyword>
<organism evidence="9 10">
    <name type="scientific">Parasponia andersonii</name>
    <name type="common">Sponia andersonii</name>
    <dbReference type="NCBI Taxonomy" id="3476"/>
    <lineage>
        <taxon>Eukaryota</taxon>
        <taxon>Viridiplantae</taxon>
        <taxon>Streptophyta</taxon>
        <taxon>Embryophyta</taxon>
        <taxon>Tracheophyta</taxon>
        <taxon>Spermatophyta</taxon>
        <taxon>Magnoliopsida</taxon>
        <taxon>eudicotyledons</taxon>
        <taxon>Gunneridae</taxon>
        <taxon>Pentapetalae</taxon>
        <taxon>rosids</taxon>
        <taxon>fabids</taxon>
        <taxon>Rosales</taxon>
        <taxon>Cannabaceae</taxon>
        <taxon>Parasponia</taxon>
    </lineage>
</organism>
<sequence>MAQAARLNLRMHKELKLLLADPPPGASFPRLSPESDTSSSSSDSLSLIDAQIKGPEGTVYEKGVFNLKIQIPERYPFQPPSVTFATPIYHPNIDNGGRICLDILNLPPKGAWQPSLNISTVLTSIGLLLSEPNPDDGLMCEASREYKYNRQAFDQKARSMTEKYAHPGAGDNIGGSACIQSNSNPNMMEVKTKENETKREGNGCVLLNHKKICGTSGKLTLDSLDPYQERVGNGEANEASNRHKLLKDSGNQMEVEGTKKELKHAIQVSNWGQEKLNGNRRKLSLEAFAQLQKRNYNIKENVVPDHISSCKSEDLSMASLGSLMPQDEDCSREELHPIQNSVSVEDNINMKSKKLRGFCQKQPLGSLETIAVSVPKEKIFVTPQLLPSTHVNPLDEGASVTPAPNHFKLQPQKDFVDSIENVTCNTSHQKFCSVGRKLSLGFRGSSGLPKENVEPIQTIPDSSVALSTSAALLPSTDKRCESGRGNHDKQGRGQNLSVCPMVQSQESNNSHFQELDSKWDKKRYNDQGQKEKQKEAEESLISETVIVLDSEDSEEEKSANLRSKPLLARKRLGKWKLRA</sequence>
<feature type="domain" description="UBC core" evidence="8">
    <location>
        <begin position="6"/>
        <end position="166"/>
    </location>
</feature>
<dbReference type="InterPro" id="IPR016135">
    <property type="entry name" value="UBQ-conjugating_enzyme/RWD"/>
</dbReference>
<feature type="region of interest" description="Disordered" evidence="7">
    <location>
        <begin position="20"/>
        <end position="46"/>
    </location>
</feature>
<accession>A0A2P5CC83</accession>
<dbReference type="EC" id="2.3.2.23" evidence="1"/>
<dbReference type="FunFam" id="3.10.110.10:FF:000041">
    <property type="entry name" value="Ubiquitin-conjugating enzyme E2 T"/>
    <property type="match status" value="1"/>
</dbReference>
<dbReference type="SUPFAM" id="SSF54495">
    <property type="entry name" value="UBC-like"/>
    <property type="match status" value="1"/>
</dbReference>
<reference evidence="10" key="1">
    <citation type="submission" date="2016-06" db="EMBL/GenBank/DDBJ databases">
        <title>Parallel loss of symbiosis genes in relatives of nitrogen-fixing non-legume Parasponia.</title>
        <authorList>
            <person name="Van Velzen R."/>
            <person name="Holmer R."/>
            <person name="Bu F."/>
            <person name="Rutten L."/>
            <person name="Van Zeijl A."/>
            <person name="Liu W."/>
            <person name="Santuari L."/>
            <person name="Cao Q."/>
            <person name="Sharma T."/>
            <person name="Shen D."/>
            <person name="Roswanjaya Y."/>
            <person name="Wardhani T."/>
            <person name="Kalhor M.S."/>
            <person name="Jansen J."/>
            <person name="Van den Hoogen J."/>
            <person name="Gungor B."/>
            <person name="Hartog M."/>
            <person name="Hontelez J."/>
            <person name="Verver J."/>
            <person name="Yang W.-C."/>
            <person name="Schijlen E."/>
            <person name="Repin R."/>
            <person name="Schilthuizen M."/>
            <person name="Schranz E."/>
            <person name="Heidstra R."/>
            <person name="Miyata K."/>
            <person name="Fedorova E."/>
            <person name="Kohlen W."/>
            <person name="Bisseling T."/>
            <person name="Smit S."/>
            <person name="Geurts R."/>
        </authorList>
    </citation>
    <scope>NUCLEOTIDE SEQUENCE [LARGE SCALE GENOMIC DNA]</scope>
    <source>
        <strain evidence="10">cv. WU1-14</strain>
    </source>
</reference>
<comment type="caution">
    <text evidence="9">The sequence shown here is derived from an EMBL/GenBank/DDBJ whole genome shotgun (WGS) entry which is preliminary data.</text>
</comment>
<dbReference type="InterPro" id="IPR000608">
    <property type="entry name" value="UBC"/>
</dbReference>
<evidence type="ECO:0000313" key="10">
    <source>
        <dbReference type="Proteomes" id="UP000237105"/>
    </source>
</evidence>
<feature type="region of interest" description="Disordered" evidence="7">
    <location>
        <begin position="475"/>
        <end position="541"/>
    </location>
</feature>
<dbReference type="GO" id="GO:0061631">
    <property type="term" value="F:ubiquitin conjugating enzyme activity"/>
    <property type="evidence" value="ECO:0007669"/>
    <property type="project" value="UniProtKB-EC"/>
</dbReference>
<feature type="active site" description="Glycyl thioester intermediate" evidence="6">
    <location>
        <position position="100"/>
    </location>
</feature>
<dbReference type="STRING" id="3476.A0A2P5CC83"/>
<keyword evidence="2" id="KW-0808">Transferase</keyword>
<evidence type="ECO:0000256" key="6">
    <source>
        <dbReference type="PROSITE-ProRule" id="PRU10133"/>
    </source>
</evidence>
<dbReference type="EMBL" id="JXTB01000147">
    <property type="protein sequence ID" value="PON58641.1"/>
    <property type="molecule type" value="Genomic_DNA"/>
</dbReference>
<dbReference type="Pfam" id="PF00179">
    <property type="entry name" value="UQ_con"/>
    <property type="match status" value="1"/>
</dbReference>
<dbReference type="AlphaFoldDB" id="A0A2P5CC83"/>
<dbReference type="SMART" id="SM00212">
    <property type="entry name" value="UBCc"/>
    <property type="match status" value="1"/>
</dbReference>
<dbReference type="OrthoDB" id="9978460at2759"/>
<feature type="compositionally biased region" description="Low complexity" evidence="7">
    <location>
        <begin position="31"/>
        <end position="46"/>
    </location>
</feature>
<keyword evidence="4" id="KW-0833">Ubl conjugation pathway</keyword>
<dbReference type="InterPro" id="IPR023313">
    <property type="entry name" value="UBQ-conjugating_AS"/>
</dbReference>
<evidence type="ECO:0000256" key="2">
    <source>
        <dbReference type="ARBA" id="ARBA00022679"/>
    </source>
</evidence>
<keyword evidence="3" id="KW-0547">Nucleotide-binding</keyword>
<evidence type="ECO:0000259" key="8">
    <source>
        <dbReference type="PROSITE" id="PS50127"/>
    </source>
</evidence>
<feature type="compositionally biased region" description="Polar residues" evidence="7">
    <location>
        <begin position="492"/>
        <end position="512"/>
    </location>
</feature>
<feature type="compositionally biased region" description="Basic and acidic residues" evidence="7">
    <location>
        <begin position="476"/>
        <end position="491"/>
    </location>
</feature>
<evidence type="ECO:0000256" key="1">
    <source>
        <dbReference type="ARBA" id="ARBA00012486"/>
    </source>
</evidence>
<evidence type="ECO:0000256" key="3">
    <source>
        <dbReference type="ARBA" id="ARBA00022741"/>
    </source>
</evidence>
<evidence type="ECO:0000256" key="5">
    <source>
        <dbReference type="ARBA" id="ARBA00022840"/>
    </source>
</evidence>
<gene>
    <name evidence="9" type="ORF">PanWU01x14_165310</name>
</gene>
<protein>
    <recommendedName>
        <fullName evidence="1">E2 ubiquitin-conjugating enzyme</fullName>
        <ecNumber evidence="1">2.3.2.23</ecNumber>
    </recommendedName>
</protein>
<dbReference type="Proteomes" id="UP000237105">
    <property type="component" value="Unassembled WGS sequence"/>
</dbReference>
<dbReference type="GO" id="GO:0005524">
    <property type="term" value="F:ATP binding"/>
    <property type="evidence" value="ECO:0007669"/>
    <property type="project" value="UniProtKB-KW"/>
</dbReference>
<dbReference type="PANTHER" id="PTHR24068">
    <property type="entry name" value="UBIQUITIN-CONJUGATING ENZYME E2"/>
    <property type="match status" value="1"/>
</dbReference>
<dbReference type="CDD" id="cd23805">
    <property type="entry name" value="UBCc_UBE2T"/>
    <property type="match status" value="1"/>
</dbReference>
<name>A0A2P5CC83_PARAD</name>
<evidence type="ECO:0000313" key="9">
    <source>
        <dbReference type="EMBL" id="PON58641.1"/>
    </source>
</evidence>
<evidence type="ECO:0000256" key="4">
    <source>
        <dbReference type="ARBA" id="ARBA00022786"/>
    </source>
</evidence>
<dbReference type="PROSITE" id="PS00183">
    <property type="entry name" value="UBC_1"/>
    <property type="match status" value="1"/>
</dbReference>
<feature type="compositionally biased region" description="Basic and acidic residues" evidence="7">
    <location>
        <begin position="513"/>
        <end position="537"/>
    </location>
</feature>
<proteinExistence type="predicted"/>
<dbReference type="Gene3D" id="3.10.110.10">
    <property type="entry name" value="Ubiquitin Conjugating Enzyme"/>
    <property type="match status" value="1"/>
</dbReference>
<evidence type="ECO:0000256" key="7">
    <source>
        <dbReference type="SAM" id="MobiDB-lite"/>
    </source>
</evidence>
<keyword evidence="10" id="KW-1185">Reference proteome</keyword>